<dbReference type="Gene3D" id="3.40.630.30">
    <property type="match status" value="1"/>
</dbReference>
<evidence type="ECO:0000313" key="2">
    <source>
        <dbReference type="EMBL" id="RJP65262.1"/>
    </source>
</evidence>
<protein>
    <submittedName>
        <fullName evidence="2">GNAT family N-acetyltransferase</fullName>
    </submittedName>
</protein>
<reference evidence="2 3" key="1">
    <citation type="journal article" date="2017" name="ISME J.">
        <title>Energy and carbon metabolisms in a deep terrestrial subsurface fluid microbial community.</title>
        <authorList>
            <person name="Momper L."/>
            <person name="Jungbluth S.P."/>
            <person name="Lee M.D."/>
            <person name="Amend J.P."/>
        </authorList>
    </citation>
    <scope>NUCLEOTIDE SEQUENCE [LARGE SCALE GENOMIC DNA]</scope>
    <source>
        <strain evidence="2">SURF_17</strain>
    </source>
</reference>
<feature type="domain" description="N-acetyltransferase" evidence="1">
    <location>
        <begin position="45"/>
        <end position="194"/>
    </location>
</feature>
<accession>A0A419EQ23</accession>
<organism evidence="2 3">
    <name type="scientific">Candidatus Abyssobacteria bacterium SURF_17</name>
    <dbReference type="NCBI Taxonomy" id="2093361"/>
    <lineage>
        <taxon>Bacteria</taxon>
        <taxon>Pseudomonadati</taxon>
        <taxon>Candidatus Hydrogenedentota</taxon>
        <taxon>Candidatus Abyssobacteria</taxon>
    </lineage>
</organism>
<evidence type="ECO:0000313" key="3">
    <source>
        <dbReference type="Proteomes" id="UP000285961"/>
    </source>
</evidence>
<comment type="caution">
    <text evidence="2">The sequence shown here is derived from an EMBL/GenBank/DDBJ whole genome shotgun (WGS) entry which is preliminary data.</text>
</comment>
<dbReference type="CDD" id="cd04301">
    <property type="entry name" value="NAT_SF"/>
    <property type="match status" value="1"/>
</dbReference>
<name>A0A419EQ23_9BACT</name>
<proteinExistence type="predicted"/>
<dbReference type="Pfam" id="PF00583">
    <property type="entry name" value="Acetyltransf_1"/>
    <property type="match status" value="1"/>
</dbReference>
<dbReference type="SUPFAM" id="SSF55729">
    <property type="entry name" value="Acyl-CoA N-acyltransferases (Nat)"/>
    <property type="match status" value="1"/>
</dbReference>
<evidence type="ECO:0000259" key="1">
    <source>
        <dbReference type="PROSITE" id="PS51186"/>
    </source>
</evidence>
<dbReference type="EMBL" id="QZKI01000129">
    <property type="protein sequence ID" value="RJP65262.1"/>
    <property type="molecule type" value="Genomic_DNA"/>
</dbReference>
<keyword evidence="2" id="KW-0808">Transferase</keyword>
<dbReference type="InterPro" id="IPR016181">
    <property type="entry name" value="Acyl_CoA_acyltransferase"/>
</dbReference>
<dbReference type="AlphaFoldDB" id="A0A419EQ23"/>
<gene>
    <name evidence="2" type="ORF">C4532_17855</name>
</gene>
<dbReference type="PROSITE" id="PS51186">
    <property type="entry name" value="GNAT"/>
    <property type="match status" value="1"/>
</dbReference>
<dbReference type="GO" id="GO:0016747">
    <property type="term" value="F:acyltransferase activity, transferring groups other than amino-acyl groups"/>
    <property type="evidence" value="ECO:0007669"/>
    <property type="project" value="InterPro"/>
</dbReference>
<dbReference type="Proteomes" id="UP000285961">
    <property type="component" value="Unassembled WGS sequence"/>
</dbReference>
<dbReference type="InterPro" id="IPR000182">
    <property type="entry name" value="GNAT_dom"/>
</dbReference>
<sequence>MTERSQIRRLASRTLRFAGIHYCDSFYLEKNLGTAIEPVVSPIELDISHATEDDLATIIRMRGQTVLKRFQIARAVEGVCYCAKHNGEIAGYMWLTRRAVILDELHVADLPANGAYMFGSYVFPHFRGKKIFQSLTYQAYDEMRQAGCLFVGNLVGRNNAPAVAARKRFGVLFQDSRLLKLPGFKAITVGKPFVIGASASGMAISP</sequence>